<evidence type="ECO:0000256" key="1">
    <source>
        <dbReference type="SAM" id="Phobius"/>
    </source>
</evidence>
<dbReference type="Proteomes" id="UP000002358">
    <property type="component" value="Chromosome 3"/>
</dbReference>
<sequence>MYQVPTCSHLYTRQQESAATEPAEPTENESVWEKPVEVILPKVYYRDETDSVAKFSGNPRLQSVKFWIRSVDELANACGWDDFQTFFIAKRALTGAANDWLQTSKNVRSWRELKRALDIQFNHEVDRFAIHENIRKSFPKKGETLVQYMHRIRRMAIQADLAERITVKYVVHGIPDDAFHKLGLHACKTFPELEDALAAYEDARTERDHQFAVEQARRAREVDVGKFITAIDILFLIAAFFMALITAVHWLGNLSSKERQ</sequence>
<dbReference type="EnsemblMetazoa" id="XM_008205179">
    <property type="protein sequence ID" value="XP_008203401"/>
    <property type="gene ID" value="LOC103315581"/>
</dbReference>
<dbReference type="AlphaFoldDB" id="A0A7M7LTX8"/>
<accession>A0A7M7LTX8</accession>
<dbReference type="SMR" id="A0A7M7LTX8"/>
<feature type="transmembrane region" description="Helical" evidence="1">
    <location>
        <begin position="227"/>
        <end position="251"/>
    </location>
</feature>
<dbReference type="OrthoDB" id="3863715at2759"/>
<dbReference type="InParanoid" id="A0A7M7LTX8"/>
<evidence type="ECO:0008006" key="4">
    <source>
        <dbReference type="Google" id="ProtNLM"/>
    </source>
</evidence>
<reference evidence="2" key="1">
    <citation type="submission" date="2021-01" db="UniProtKB">
        <authorList>
            <consortium name="EnsemblMetazoa"/>
        </authorList>
    </citation>
    <scope>IDENTIFICATION</scope>
</reference>
<gene>
    <name evidence="2" type="primary">103315581</name>
</gene>
<protein>
    <recommendedName>
        <fullName evidence="4">Retrotransposon gag domain-containing protein</fullName>
    </recommendedName>
</protein>
<proteinExistence type="predicted"/>
<keyword evidence="1" id="KW-1133">Transmembrane helix</keyword>
<organism evidence="2 3">
    <name type="scientific">Nasonia vitripennis</name>
    <name type="common">Parasitic wasp</name>
    <dbReference type="NCBI Taxonomy" id="7425"/>
    <lineage>
        <taxon>Eukaryota</taxon>
        <taxon>Metazoa</taxon>
        <taxon>Ecdysozoa</taxon>
        <taxon>Arthropoda</taxon>
        <taxon>Hexapoda</taxon>
        <taxon>Insecta</taxon>
        <taxon>Pterygota</taxon>
        <taxon>Neoptera</taxon>
        <taxon>Endopterygota</taxon>
        <taxon>Hymenoptera</taxon>
        <taxon>Apocrita</taxon>
        <taxon>Proctotrupomorpha</taxon>
        <taxon>Chalcidoidea</taxon>
        <taxon>Pteromalidae</taxon>
        <taxon>Pteromalinae</taxon>
        <taxon>Nasonia</taxon>
    </lineage>
</organism>
<keyword evidence="1" id="KW-0812">Transmembrane</keyword>
<name>A0A7M7LTX8_NASVI</name>
<dbReference type="KEGG" id="nvi:103315581"/>
<evidence type="ECO:0000313" key="3">
    <source>
        <dbReference type="Proteomes" id="UP000002358"/>
    </source>
</evidence>
<evidence type="ECO:0000313" key="2">
    <source>
        <dbReference type="EnsemblMetazoa" id="XP_008203401"/>
    </source>
</evidence>
<keyword evidence="1" id="KW-0472">Membrane</keyword>
<keyword evidence="3" id="KW-1185">Reference proteome</keyword>